<feature type="domain" description="Heterokaryon incompatibility" evidence="1">
    <location>
        <begin position="97"/>
        <end position="183"/>
    </location>
</feature>
<dbReference type="InParanoid" id="A0A1B7MYR8"/>
<accession>A0A1B7MYR8</accession>
<name>A0A1B7MYR8_9AGAM</name>
<dbReference type="EMBL" id="KV448333">
    <property type="protein sequence ID" value="OAX37759.1"/>
    <property type="molecule type" value="Genomic_DNA"/>
</dbReference>
<dbReference type="Pfam" id="PF06985">
    <property type="entry name" value="HET"/>
    <property type="match status" value="1"/>
</dbReference>
<dbReference type="PANTHER" id="PTHR10622:SF10">
    <property type="entry name" value="HET DOMAIN-CONTAINING PROTEIN"/>
    <property type="match status" value="1"/>
</dbReference>
<reference evidence="2 3" key="1">
    <citation type="submission" date="2016-06" db="EMBL/GenBank/DDBJ databases">
        <title>Comparative genomics of the ectomycorrhizal sister species Rhizopogon vinicolor and Rhizopogon vesiculosus (Basidiomycota: Boletales) reveals a divergence of the mating type B locus.</title>
        <authorList>
            <consortium name="DOE Joint Genome Institute"/>
            <person name="Mujic A.B."/>
            <person name="Kuo A."/>
            <person name="Tritt A."/>
            <person name="Lipzen A."/>
            <person name="Chen C."/>
            <person name="Johnson J."/>
            <person name="Sharma A."/>
            <person name="Barry K."/>
            <person name="Grigoriev I.V."/>
            <person name="Spatafora J.W."/>
        </authorList>
    </citation>
    <scope>NUCLEOTIDE SEQUENCE [LARGE SCALE GENOMIC DNA]</scope>
    <source>
        <strain evidence="2 3">AM-OR11-026</strain>
    </source>
</reference>
<gene>
    <name evidence="2" type="ORF">K503DRAFT_742260</name>
</gene>
<evidence type="ECO:0000259" key="1">
    <source>
        <dbReference type="Pfam" id="PF06985"/>
    </source>
</evidence>
<sequence>MPPEPVASQVRAQGLPAQDLYGNASGEDLLMSREWEQLRKKNLDTFDYYVMNDIPIRLIRLSDMKFVGRSDVREYFRGSVPEDDPEEYYFPAHTIKYAILSHRWLAKGEPTYEEMKSDTETGPGYEKLKKFCEKARECNVEFAWSDTCCIDKSSSTELDESIRSMFRWYINSHVCIVHLAQSGTIEDIMHDEWTERGWTLQELLAPRRIKFFNKHWMPMTGDENDKSHERTEVMKTLERVTGISQPILYGFAPGPHNVDERMTWAARRKTTRVEDVAYSLMGIFGVSLQIAYGEGADRSFCRLIEAVMQGGDRSVFNWHGRYAYHPSSYAIPPSPHSYVGRFSPDNSWQDLEPLDMAMTSLGLRVPLVIFPLRVISVHTSPASEDLTAKCLLYPALEINFSASLSDIETTQFALGIVNYSLDSTWGIHPRIRGKSSCFILSRERNKISSLGDFDLICKPRPGSCAWFKTLSPPKYGFSSWKTLYGQGLIQIDFPNIPSKSFFYVHRKYLETVYL</sequence>
<organism evidence="2 3">
    <name type="scientific">Rhizopogon vinicolor AM-OR11-026</name>
    <dbReference type="NCBI Taxonomy" id="1314800"/>
    <lineage>
        <taxon>Eukaryota</taxon>
        <taxon>Fungi</taxon>
        <taxon>Dikarya</taxon>
        <taxon>Basidiomycota</taxon>
        <taxon>Agaricomycotina</taxon>
        <taxon>Agaricomycetes</taxon>
        <taxon>Agaricomycetidae</taxon>
        <taxon>Boletales</taxon>
        <taxon>Suillineae</taxon>
        <taxon>Rhizopogonaceae</taxon>
        <taxon>Rhizopogon</taxon>
    </lineage>
</organism>
<proteinExistence type="predicted"/>
<dbReference type="PANTHER" id="PTHR10622">
    <property type="entry name" value="HET DOMAIN-CONTAINING PROTEIN"/>
    <property type="match status" value="1"/>
</dbReference>
<dbReference type="OrthoDB" id="674604at2759"/>
<dbReference type="STRING" id="1314800.A0A1B7MYR8"/>
<evidence type="ECO:0000313" key="2">
    <source>
        <dbReference type="EMBL" id="OAX37759.1"/>
    </source>
</evidence>
<dbReference type="Proteomes" id="UP000092154">
    <property type="component" value="Unassembled WGS sequence"/>
</dbReference>
<keyword evidence="3" id="KW-1185">Reference proteome</keyword>
<protein>
    <recommendedName>
        <fullName evidence="1">Heterokaryon incompatibility domain-containing protein</fullName>
    </recommendedName>
</protein>
<dbReference type="AlphaFoldDB" id="A0A1B7MYR8"/>
<evidence type="ECO:0000313" key="3">
    <source>
        <dbReference type="Proteomes" id="UP000092154"/>
    </source>
</evidence>
<dbReference type="InterPro" id="IPR010730">
    <property type="entry name" value="HET"/>
</dbReference>